<evidence type="ECO:0000256" key="3">
    <source>
        <dbReference type="ARBA" id="ARBA00022989"/>
    </source>
</evidence>
<evidence type="ECO:0000259" key="6">
    <source>
        <dbReference type="Pfam" id="PF04357"/>
    </source>
</evidence>
<feature type="domain" description="Translocation and assembly module TamB C-terminal" evidence="6">
    <location>
        <begin position="1054"/>
        <end position="1396"/>
    </location>
</feature>
<evidence type="ECO:0000313" key="8">
    <source>
        <dbReference type="Proteomes" id="UP000776276"/>
    </source>
</evidence>
<keyword evidence="4 5" id="KW-0472">Membrane</keyword>
<reference evidence="7 8" key="1">
    <citation type="submission" date="2021-06" db="EMBL/GenBank/DDBJ databases">
        <title>Sphingomonas sp. XMGL2, whole genome shotgun sequencing project.</title>
        <authorList>
            <person name="Zhao G."/>
            <person name="Shen L."/>
        </authorList>
    </citation>
    <scope>NUCLEOTIDE SEQUENCE [LARGE SCALE GENOMIC DNA]</scope>
    <source>
        <strain evidence="7 8">XMGL2</strain>
    </source>
</reference>
<name>A0ABS6BGJ7_9SPHN</name>
<evidence type="ECO:0000256" key="5">
    <source>
        <dbReference type="SAM" id="Phobius"/>
    </source>
</evidence>
<feature type="transmembrane region" description="Helical" evidence="5">
    <location>
        <begin position="25"/>
        <end position="44"/>
    </location>
</feature>
<evidence type="ECO:0000313" key="7">
    <source>
        <dbReference type="EMBL" id="MBU3077420.1"/>
    </source>
</evidence>
<dbReference type="Pfam" id="PF04357">
    <property type="entry name" value="TamB"/>
    <property type="match status" value="1"/>
</dbReference>
<keyword evidence="3 5" id="KW-1133">Transmembrane helix</keyword>
<dbReference type="PANTHER" id="PTHR36985">
    <property type="entry name" value="TRANSLOCATION AND ASSEMBLY MODULE SUBUNIT TAMB"/>
    <property type="match status" value="1"/>
</dbReference>
<sequence>MDEEEAPPPFPPQRRRRWWRRLSRWVGLGVLGLATAALLALWGIDTTPGHRFVADRIGALRPATGLRIRVGRIDGSLWGAARLRDVRLYDPQGLWLEAPEIALDWRPTAWWHNRLDIRSLRAGLIILHRGPHLRPTGRQGPILPGFDVHIGSLDARIRLEPGLAGKERRLARLVGRADIRNGRALIDAAAQAAGGDRLHVLLDAAPDRDRFDVDAALDAPAGGTIGGLLGTRRPIAMKVGGDGSWTRWRGHAALDVSGRRTADLALTADAGRYGLNGMAEPAPLTQGKKQRLTSPRVAVNGSATLVDRRLDGRLSLRSGALDLAMRGGVDLAASAFRRLDIDVKLLKPEALFPNMSGRGIIGGTIRLDGPFRTARFTYHLAAPRIAFDQTGFELVHATGSGQLSRLPIAVPIVLTAARVTGVGDVAGGILANLRVAGTLKVTDKLLTGEGLDVRSDKLNTKLALLVDLVTGEYRVSLSGGLNRYLIPGLGIVDVLSELRVVPGAGGRGTVVSGRGRAWVRRFDNAFLAGLAGGLPELDTELVRGADGVIRFSNLVLTAPSIRIGGDGLRQRDGRFQFNGSGNQATYGAFTLALDGDISRPKLNLLLAAPARALGLSAVRLDLDPNAQGYDWTAAGGSTLGPFRGRGAILMPQGAPATVQVAQLEVSGTRAAGALRSDPGGFNGALQVGGGGLSGQLLFAPAGQIQRIEAHLKADDAQLGGVANLSVRRGALDGVILLDPAGTALDGHVVGQGMRRGAISLARLDATARLRAGEGEVKAALAGSRGRAFALETSARLERDAVTVTGGGTVDGRPINLTSPARLSRDGDGWLLAETGLGFSGGSARVSGRFGPVANRFEASLDRMPLSVLDMGFPGLGLGGLASGKVSYAQAANGEAPRGRMDLRVSGLTRSGLVLSSAPVDLGLAAVLEGRNAAARAVVANGGKIIGRAQARLSPLPDAGDIVSRLTAAPLFAQLRYEGPADILWRLTGVETVDLSGPVAIGADVRGTALDPRIQGSLRTTAARLESAVSGTVITNLVASGSFAGSRLLIDRFAGSTRGDGRVTGRATFDLARANGLGMDIQMDAREATLLDRDDIGATVTGPLSIKSDGLGGTIAGDVSIDRGHFRLGRAAAATVPRLAVKEVNRPADEAEVQAAPVPWSLNLKADARNRLAVSGLGLDSEWRSNLVIKGTVNDPQITGRADLVRGSYDFAGRRFDLDRGMIRFTGSVPVDPVVDIVALANIQGLNATIRVSGTGLKPEIDFQSVPAMPEDELLSRLLFGTSITNLSAPEAVQLAAAVASLRSNGNGLGLDPINAVRRAVRLDRLRILPADVTTGQRTSVAAGKYIGRRTYVELITDGQGYSATRVEFQITRWLSLLSTLSTIGRQSANIRISRDY</sequence>
<evidence type="ECO:0000256" key="1">
    <source>
        <dbReference type="ARBA" id="ARBA00004167"/>
    </source>
</evidence>
<dbReference type="RefSeq" id="WP_216321825.1">
    <property type="nucleotide sequence ID" value="NZ_JAHKRT010000003.1"/>
</dbReference>
<dbReference type="InterPro" id="IPR007452">
    <property type="entry name" value="TamB_C"/>
</dbReference>
<keyword evidence="2 5" id="KW-0812">Transmembrane</keyword>
<comment type="subcellular location">
    <subcellularLocation>
        <location evidence="1">Membrane</location>
        <topology evidence="1">Single-pass membrane protein</topology>
    </subcellularLocation>
</comment>
<proteinExistence type="predicted"/>
<dbReference type="EMBL" id="JAHKRT010000003">
    <property type="protein sequence ID" value="MBU3077420.1"/>
    <property type="molecule type" value="Genomic_DNA"/>
</dbReference>
<comment type="caution">
    <text evidence="7">The sequence shown here is derived from an EMBL/GenBank/DDBJ whole genome shotgun (WGS) entry which is preliminary data.</text>
</comment>
<keyword evidence="8" id="KW-1185">Reference proteome</keyword>
<evidence type="ECO:0000256" key="2">
    <source>
        <dbReference type="ARBA" id="ARBA00022692"/>
    </source>
</evidence>
<gene>
    <name evidence="7" type="ORF">KOF26_06015</name>
</gene>
<dbReference type="Proteomes" id="UP000776276">
    <property type="component" value="Unassembled WGS sequence"/>
</dbReference>
<protein>
    <submittedName>
        <fullName evidence="7">Translocation/assembly module TamB</fullName>
    </submittedName>
</protein>
<organism evidence="7 8">
    <name type="scientific">Sphingomonas quercus</name>
    <dbReference type="NCBI Taxonomy" id="2842451"/>
    <lineage>
        <taxon>Bacteria</taxon>
        <taxon>Pseudomonadati</taxon>
        <taxon>Pseudomonadota</taxon>
        <taxon>Alphaproteobacteria</taxon>
        <taxon>Sphingomonadales</taxon>
        <taxon>Sphingomonadaceae</taxon>
        <taxon>Sphingomonas</taxon>
    </lineage>
</organism>
<accession>A0ABS6BGJ7</accession>
<dbReference type="PANTHER" id="PTHR36985:SF1">
    <property type="entry name" value="TRANSLOCATION AND ASSEMBLY MODULE SUBUNIT TAMB"/>
    <property type="match status" value="1"/>
</dbReference>
<evidence type="ECO:0000256" key="4">
    <source>
        <dbReference type="ARBA" id="ARBA00023136"/>
    </source>
</evidence>